<accession>A0ACC6U4H4</accession>
<keyword evidence="2" id="KW-1185">Reference proteome</keyword>
<name>A0ACC6U4H4_9BURK</name>
<organism evidence="1 2">
    <name type="scientific">Paraburkholderia phymatum</name>
    <dbReference type="NCBI Taxonomy" id="148447"/>
    <lineage>
        <taxon>Bacteria</taxon>
        <taxon>Pseudomonadati</taxon>
        <taxon>Pseudomonadota</taxon>
        <taxon>Betaproteobacteria</taxon>
        <taxon>Burkholderiales</taxon>
        <taxon>Burkholderiaceae</taxon>
        <taxon>Paraburkholderia</taxon>
    </lineage>
</organism>
<dbReference type="Proteomes" id="UP001558850">
    <property type="component" value="Unassembled WGS sequence"/>
</dbReference>
<reference evidence="1" key="1">
    <citation type="submission" date="2024-07" db="EMBL/GenBank/DDBJ databases">
        <title>A survey of Mimosa microsymbionts across Brazilian biomes reveals a high diversity of Paraburkholderia nodulating endemic species, but also that Cupriavidus is common as a symbiont of widespread species.</title>
        <authorList>
            <person name="Rouws L."/>
            <person name="Barauna A."/>
            <person name="Beukes C."/>
            <person name="Rouws J.R.C."/>
            <person name="De Faria S.M."/>
            <person name="Gross E."/>
            <person name="Bueno Dos Reis Junior F."/>
            <person name="Simon M.F."/>
            <person name="Maluk M."/>
            <person name="Odee D.W."/>
            <person name="Kenicer G."/>
            <person name="Young J.P.W."/>
            <person name="Reis V.M."/>
            <person name="Zilli J."/>
            <person name="James E.K."/>
        </authorList>
    </citation>
    <scope>NUCLEOTIDE SEQUENCE</scope>
    <source>
        <strain evidence="1">EG181B</strain>
    </source>
</reference>
<protein>
    <submittedName>
        <fullName evidence="1">Uncharacterized protein</fullName>
    </submittedName>
</protein>
<evidence type="ECO:0000313" key="1">
    <source>
        <dbReference type="EMBL" id="MEX3934385.1"/>
    </source>
</evidence>
<gene>
    <name evidence="1" type="ORF">AB4Y32_21765</name>
</gene>
<comment type="caution">
    <text evidence="1">The sequence shown here is derived from an EMBL/GenBank/DDBJ whole genome shotgun (WGS) entry which is preliminary data.</text>
</comment>
<proteinExistence type="predicted"/>
<dbReference type="EMBL" id="JBFRCH010000013">
    <property type="protein sequence ID" value="MEX3934385.1"/>
    <property type="molecule type" value="Genomic_DNA"/>
</dbReference>
<evidence type="ECO:0000313" key="2">
    <source>
        <dbReference type="Proteomes" id="UP001558850"/>
    </source>
</evidence>
<sequence length="46" mass="4809">MSRLQEHPPVEVIARMAVAVEKAAVEAALGRTAGVGREDSFEGGES</sequence>